<evidence type="ECO:0000313" key="1">
    <source>
        <dbReference type="EMBL" id="MBK1661957.1"/>
    </source>
</evidence>
<gene>
    <name evidence="1" type="ORF">CKO45_27580</name>
</gene>
<sequence length="402" mass="41603">MVNALREIRQLRQSVAGADDSTVLRLARMLDALPVRGEVDALLEPVRPRLAALGITRPLRLARLLFLPLDGAVVPARAWARGTPTLPRSAIPVLAAILLADPEGAAVALAAEGHSLADREVVAALGARVWHLAARVLPDAVPPDWNRTGLTAADYAPILALCRPAWQAGPVIWDAVALADQGPPEQLAERALRAVAAAGPMPLAATLATLARRASAPGALAVVAAGVSPSLRGPAVQLLETILKAPPPEFGQLDPRRAADLALATARRLDDLEACPLLAGDRQAAVRTYRRAADEACRAAFAEAAQAELAGPAARLAAAPEVTEAEVAAMEQGARRLRALESAGRRIGGAAAYDRAIRDMVAQLRGLGQSGGGPGGLTRIDVLRSIEILAGSDAAEALLQGG</sequence>
<proteinExistence type="predicted"/>
<dbReference type="EMBL" id="NRSG01000413">
    <property type="protein sequence ID" value="MBK1661957.1"/>
    <property type="molecule type" value="Genomic_DNA"/>
</dbReference>
<name>A0ABS1D6R8_9PROT</name>
<comment type="caution">
    <text evidence="1">The sequence shown here is derived from an EMBL/GenBank/DDBJ whole genome shotgun (WGS) entry which is preliminary data.</text>
</comment>
<accession>A0ABS1D6R8</accession>
<keyword evidence="2" id="KW-1185">Reference proteome</keyword>
<reference evidence="1 2" key="1">
    <citation type="journal article" date="2020" name="Microorganisms">
        <title>Osmotic Adaptation and Compatible Solute Biosynthesis of Phototrophic Bacteria as Revealed from Genome Analyses.</title>
        <authorList>
            <person name="Imhoff J.F."/>
            <person name="Rahn T."/>
            <person name="Kunzel S."/>
            <person name="Keller A."/>
            <person name="Neulinger S.C."/>
        </authorList>
    </citation>
    <scope>NUCLEOTIDE SEQUENCE [LARGE SCALE GENOMIC DNA]</scope>
    <source>
        <strain evidence="1 2">DSM 15382</strain>
    </source>
</reference>
<dbReference type="Proteomes" id="UP000697995">
    <property type="component" value="Unassembled WGS sequence"/>
</dbReference>
<protein>
    <submittedName>
        <fullName evidence="1">Uncharacterized protein</fullName>
    </submittedName>
</protein>
<evidence type="ECO:0000313" key="2">
    <source>
        <dbReference type="Proteomes" id="UP000697995"/>
    </source>
</evidence>
<dbReference type="RefSeq" id="WP_158292446.1">
    <property type="nucleotide sequence ID" value="NZ_NRSG01000413.1"/>
</dbReference>
<organism evidence="1 2">
    <name type="scientific">Paracraurococcus ruber</name>
    <dbReference type="NCBI Taxonomy" id="77675"/>
    <lineage>
        <taxon>Bacteria</taxon>
        <taxon>Pseudomonadati</taxon>
        <taxon>Pseudomonadota</taxon>
        <taxon>Alphaproteobacteria</taxon>
        <taxon>Acetobacterales</taxon>
        <taxon>Roseomonadaceae</taxon>
        <taxon>Paracraurococcus</taxon>
    </lineage>
</organism>